<feature type="domain" description="DNA replication regulator Sld3 C-terminal" evidence="2">
    <location>
        <begin position="285"/>
        <end position="808"/>
    </location>
</feature>
<protein>
    <recommendedName>
        <fullName evidence="2">DNA replication regulator Sld3 C-terminal domain-containing protein</fullName>
    </recommendedName>
</protein>
<sequence>MSSSTLLDVYEDASRARSGILTPTSEGSLNHPHRASSPGRDVHKSRAKGTMEQLLKPSIAVKPHPPNLHIPPRVLHPLMLLPREHLPLAYIDFAASNGDLPQSRFYESYIHVLDLESRLGPAPVVLIARNELRGTTYALERQSNGLYVICKLGSWADLESLAQKATAVRYEQLYPVKSERAEHHGVDALTTPQLHVEQKKKRAAIEAIQSQMRKRVRSQSVSTVGHVTKEEQPPEPEALVVQQPSPDMSLEQVPLPTSEEKNHGAALSQVAAIGREPEPQQSADDIFEGIRTQYFDALYKSMGSLAYFAKGPLSRARSTFHLDLESNLDMNDLIDFLKSLILTTVQIDKKYRESIPEIITKLKDRIESSDEGRKRKRKPKRMKLGKSGLYPLEDESVMRWWAANKPEPNDDAPITPSQVKSLVSILRTRETKLQMIVIMEILALEPLKATGDTGEVSLPTLPGAADSEDLLESALQPPPKKRNKHNLPVLLDVHADRLTIWQSTASDEQLLLEDSPSLQTPLDGSLDKKASSEPLRDFCVDVIMPFFSARLPDLCDSINRKLGGPVIIAPSKTRSVKKPLSTRDQKPGAAAKRPQPLNSRRTLQRALSTEQQHRRSISRGPSNAIALLRSATSTTLPSIKRESLDPSGPMSLLSTESQRRAQSLSRSSSMNNLFDARANKKAEVDAELREAISALRKPNREVVSKAMAEADERRTSASLAAKKPKKAASRSALASTIQVKATPANNRFKNMMPVKPESQKATESFDELIPPSSVGPFVPSTGKRPVLRELYNRSPSPVADAINDTPIKTSAKPSFIRRPLNEPSAYPPSSPVAQRKAASEDLVITDSVGKPPRSRYDAPEIMETPIKKTTQQRIDLYATPEGKAQESKKKSASIFERLGWDDDFDDL</sequence>
<proteinExistence type="predicted"/>
<dbReference type="EMBL" id="KZ679256">
    <property type="protein sequence ID" value="PTB46815.1"/>
    <property type="molecule type" value="Genomic_DNA"/>
</dbReference>
<feature type="region of interest" description="Disordered" evidence="1">
    <location>
        <begin position="796"/>
        <end position="892"/>
    </location>
</feature>
<keyword evidence="4" id="KW-1185">Reference proteome</keyword>
<feature type="region of interest" description="Disordered" evidence="1">
    <location>
        <begin position="637"/>
        <end position="668"/>
    </location>
</feature>
<evidence type="ECO:0000313" key="4">
    <source>
        <dbReference type="Proteomes" id="UP000240493"/>
    </source>
</evidence>
<dbReference type="PANTHER" id="PTHR28067:SF1">
    <property type="entry name" value="DNA REPLICATION REGULATOR SLD3"/>
    <property type="match status" value="1"/>
</dbReference>
<dbReference type="InterPro" id="IPR042511">
    <property type="entry name" value="Sld3"/>
</dbReference>
<feature type="region of interest" description="Disordered" evidence="1">
    <location>
        <begin position="573"/>
        <end position="624"/>
    </location>
</feature>
<dbReference type="PANTHER" id="PTHR28067">
    <property type="entry name" value="DNA REPLICATION REGULATOR SLD3"/>
    <property type="match status" value="1"/>
</dbReference>
<dbReference type="Proteomes" id="UP000240493">
    <property type="component" value="Unassembled WGS sequence"/>
</dbReference>
<reference evidence="3 4" key="1">
    <citation type="submission" date="2016-07" db="EMBL/GenBank/DDBJ databases">
        <title>Multiple horizontal gene transfer events from other fungi enriched the ability of initially mycotrophic Trichoderma (Ascomycota) to feed on dead plant biomass.</title>
        <authorList>
            <consortium name="DOE Joint Genome Institute"/>
            <person name="Aerts A."/>
            <person name="Atanasova L."/>
            <person name="Chenthamara K."/>
            <person name="Zhang J."/>
            <person name="Grujic M."/>
            <person name="Henrissat B."/>
            <person name="Kuo A."/>
            <person name="Salamov A."/>
            <person name="Lipzen A."/>
            <person name="Labutti K."/>
            <person name="Barry K."/>
            <person name="Miao Y."/>
            <person name="Rahimi M.J."/>
            <person name="Shen Q."/>
            <person name="Grigoriev I.V."/>
            <person name="Kubicek C.P."/>
            <person name="Druzhinina I.S."/>
        </authorList>
    </citation>
    <scope>NUCLEOTIDE SEQUENCE [LARGE SCALE GENOMIC DNA]</scope>
    <source>
        <strain evidence="3 4">CBS 433.97</strain>
    </source>
</reference>
<feature type="region of interest" description="Disordered" evidence="1">
    <location>
        <begin position="20"/>
        <end position="48"/>
    </location>
</feature>
<dbReference type="STRING" id="1042311.A0A2T3ZPT9"/>
<dbReference type="AlphaFoldDB" id="A0A2T3ZPT9"/>
<dbReference type="GO" id="GO:0031261">
    <property type="term" value="C:DNA replication preinitiation complex"/>
    <property type="evidence" value="ECO:0007669"/>
    <property type="project" value="TreeGrafter"/>
</dbReference>
<dbReference type="Gene3D" id="1.20.58.2130">
    <property type="match status" value="1"/>
</dbReference>
<evidence type="ECO:0000313" key="3">
    <source>
        <dbReference type="EMBL" id="PTB46815.1"/>
    </source>
</evidence>
<accession>A0A2T3ZPT9</accession>
<dbReference type="GO" id="GO:0006270">
    <property type="term" value="P:DNA replication initiation"/>
    <property type="evidence" value="ECO:0007669"/>
    <property type="project" value="InterPro"/>
</dbReference>
<evidence type="ECO:0000256" key="1">
    <source>
        <dbReference type="SAM" id="MobiDB-lite"/>
    </source>
</evidence>
<feature type="region of interest" description="Disordered" evidence="1">
    <location>
        <begin position="219"/>
        <end position="253"/>
    </location>
</feature>
<gene>
    <name evidence="3" type="ORF">M441DRAFT_64074</name>
</gene>
<dbReference type="InterPro" id="IPR013948">
    <property type="entry name" value="DNA_replication_reg_Sld3_C"/>
</dbReference>
<evidence type="ECO:0000259" key="2">
    <source>
        <dbReference type="Pfam" id="PF08639"/>
    </source>
</evidence>
<feature type="compositionally biased region" description="Polar residues" evidence="1">
    <location>
        <begin position="596"/>
        <end position="610"/>
    </location>
</feature>
<organism evidence="3 4">
    <name type="scientific">Trichoderma asperellum (strain ATCC 204424 / CBS 433.97 / NBRC 101777)</name>
    <dbReference type="NCBI Taxonomy" id="1042311"/>
    <lineage>
        <taxon>Eukaryota</taxon>
        <taxon>Fungi</taxon>
        <taxon>Dikarya</taxon>
        <taxon>Ascomycota</taxon>
        <taxon>Pezizomycotina</taxon>
        <taxon>Sordariomycetes</taxon>
        <taxon>Hypocreomycetidae</taxon>
        <taxon>Hypocreales</taxon>
        <taxon>Hypocreaceae</taxon>
        <taxon>Trichoderma</taxon>
    </lineage>
</organism>
<dbReference type="Pfam" id="PF08639">
    <property type="entry name" value="Sld3_STD"/>
    <property type="match status" value="1"/>
</dbReference>
<name>A0A2T3ZPT9_TRIA4</name>
<dbReference type="OrthoDB" id="5395343at2759"/>